<keyword evidence="1" id="KW-1133">Transmembrane helix</keyword>
<dbReference type="PANTHER" id="PTHR10587:SF137">
    <property type="entry name" value="4-DEOXY-4-FORMAMIDO-L-ARABINOSE-PHOSPHOUNDECAPRENOL DEFORMYLASE ARND-RELATED"/>
    <property type="match status" value="1"/>
</dbReference>
<dbReference type="CDD" id="cd10917">
    <property type="entry name" value="CE4_NodB_like_6s_7s"/>
    <property type="match status" value="1"/>
</dbReference>
<sequence length="278" mass="30602">MSTTDTAFCTRPWSVAEWIGAGTLIGAAALALFDPGWSVYPLAALVVLYCVLPFFPAVSFYFPVISRGQADRATVSLTFDDGPDPVVTPLVLELLARHGVPATFFVTGQRAHQYPQVIDAILAAGHLIGNHSYGHGWFIMFYPSKKLEDEIRRTEECLKKHGIRPVVFRPPVGILSPRYADVLYQTGLTAVTFSRRARDMGNRRIRGLARTLLKKIRCGDVILLHDVVPRPETGTGLLQEELAALLDGIKEKGLRIVPLDELLGVDVMHRLEGKTGST</sequence>
<dbReference type="InterPro" id="IPR011330">
    <property type="entry name" value="Glyco_hydro/deAcase_b/a-brl"/>
</dbReference>
<feature type="transmembrane region" description="Helical" evidence="1">
    <location>
        <begin position="39"/>
        <end position="62"/>
    </location>
</feature>
<reference evidence="3 4" key="1">
    <citation type="submission" date="2022-01" db="EMBL/GenBank/DDBJ databases">
        <title>Desulfofustis limnae sp. nov., a novel mesophilic sulfate-reducing bacterium isolated from marsh soil.</title>
        <authorList>
            <person name="Watanabe M."/>
            <person name="Takahashi A."/>
            <person name="Kojima H."/>
            <person name="Fukui M."/>
        </authorList>
    </citation>
    <scope>NUCLEOTIDE SEQUENCE [LARGE SCALE GENOMIC DNA]</scope>
    <source>
        <strain evidence="3 4">PPLL</strain>
    </source>
</reference>
<dbReference type="Pfam" id="PF01522">
    <property type="entry name" value="Polysacc_deac_1"/>
    <property type="match status" value="1"/>
</dbReference>
<dbReference type="Gene3D" id="3.20.20.370">
    <property type="entry name" value="Glycoside hydrolase/deacetylase"/>
    <property type="match status" value="1"/>
</dbReference>
<accession>A0ABM7W9A9</accession>
<protein>
    <recommendedName>
        <fullName evidence="2">NodB homology domain-containing protein</fullName>
    </recommendedName>
</protein>
<evidence type="ECO:0000313" key="4">
    <source>
        <dbReference type="Proteomes" id="UP000830055"/>
    </source>
</evidence>
<feature type="transmembrane region" description="Helical" evidence="1">
    <location>
        <begin position="12"/>
        <end position="33"/>
    </location>
</feature>
<dbReference type="Proteomes" id="UP000830055">
    <property type="component" value="Chromosome"/>
</dbReference>
<dbReference type="SUPFAM" id="SSF88713">
    <property type="entry name" value="Glycoside hydrolase/deacetylase"/>
    <property type="match status" value="1"/>
</dbReference>
<gene>
    <name evidence="3" type="ORF">DPPLL_18490</name>
</gene>
<dbReference type="InterPro" id="IPR002509">
    <property type="entry name" value="NODB_dom"/>
</dbReference>
<dbReference type="EMBL" id="AP025516">
    <property type="protein sequence ID" value="BDD87484.1"/>
    <property type="molecule type" value="Genomic_DNA"/>
</dbReference>
<keyword evidence="1" id="KW-0472">Membrane</keyword>
<name>A0ABM7W9A9_9BACT</name>
<evidence type="ECO:0000313" key="3">
    <source>
        <dbReference type="EMBL" id="BDD87484.1"/>
    </source>
</evidence>
<keyword evidence="1" id="KW-0812">Transmembrane</keyword>
<dbReference type="PROSITE" id="PS51677">
    <property type="entry name" value="NODB"/>
    <property type="match status" value="1"/>
</dbReference>
<evidence type="ECO:0000259" key="2">
    <source>
        <dbReference type="PROSITE" id="PS51677"/>
    </source>
</evidence>
<keyword evidence="4" id="KW-1185">Reference proteome</keyword>
<feature type="domain" description="NodB homology" evidence="2">
    <location>
        <begin position="73"/>
        <end position="257"/>
    </location>
</feature>
<dbReference type="InterPro" id="IPR050248">
    <property type="entry name" value="Polysacc_deacetylase_ArnD"/>
</dbReference>
<evidence type="ECO:0000256" key="1">
    <source>
        <dbReference type="SAM" id="Phobius"/>
    </source>
</evidence>
<dbReference type="PANTHER" id="PTHR10587">
    <property type="entry name" value="GLYCOSYL TRANSFERASE-RELATED"/>
    <property type="match status" value="1"/>
</dbReference>
<organism evidence="3 4">
    <name type="scientific">Desulfofustis limnaeus</name>
    <dbReference type="NCBI Taxonomy" id="2740163"/>
    <lineage>
        <taxon>Bacteria</taxon>
        <taxon>Pseudomonadati</taxon>
        <taxon>Thermodesulfobacteriota</taxon>
        <taxon>Desulfobulbia</taxon>
        <taxon>Desulfobulbales</taxon>
        <taxon>Desulfocapsaceae</taxon>
        <taxon>Desulfofustis</taxon>
    </lineage>
</organism>
<proteinExistence type="predicted"/>
<dbReference type="RefSeq" id="WP_284154509.1">
    <property type="nucleotide sequence ID" value="NZ_AP025516.1"/>
</dbReference>